<keyword evidence="5" id="KW-1185">Reference proteome</keyword>
<gene>
    <name evidence="4" type="ORF">N0V93_006907</name>
</gene>
<comment type="caution">
    <text evidence="4">The sequence shown here is derived from an EMBL/GenBank/DDBJ whole genome shotgun (WGS) entry which is preliminary data.</text>
</comment>
<dbReference type="PROSITE" id="PS50102">
    <property type="entry name" value="RRM"/>
    <property type="match status" value="1"/>
</dbReference>
<evidence type="ECO:0000259" key="3">
    <source>
        <dbReference type="PROSITE" id="PS50102"/>
    </source>
</evidence>
<evidence type="ECO:0000313" key="4">
    <source>
        <dbReference type="EMBL" id="KAJ4389439.1"/>
    </source>
</evidence>
<feature type="region of interest" description="Disordered" evidence="2">
    <location>
        <begin position="90"/>
        <end position="201"/>
    </location>
</feature>
<proteinExistence type="predicted"/>
<dbReference type="EMBL" id="JAPEVB010000004">
    <property type="protein sequence ID" value="KAJ4389439.1"/>
    <property type="molecule type" value="Genomic_DNA"/>
</dbReference>
<evidence type="ECO:0000256" key="2">
    <source>
        <dbReference type="SAM" id="MobiDB-lite"/>
    </source>
</evidence>
<dbReference type="InterPro" id="IPR000504">
    <property type="entry name" value="RRM_dom"/>
</dbReference>
<feature type="compositionally biased region" description="Basic residues" evidence="2">
    <location>
        <begin position="107"/>
        <end position="125"/>
    </location>
</feature>
<evidence type="ECO:0000256" key="1">
    <source>
        <dbReference type="PROSITE-ProRule" id="PRU00176"/>
    </source>
</evidence>
<dbReference type="CDD" id="cd00590">
    <property type="entry name" value="RRM_SF"/>
    <property type="match status" value="1"/>
</dbReference>
<dbReference type="AlphaFoldDB" id="A0A9W8YQQ9"/>
<feature type="compositionally biased region" description="Polar residues" evidence="2">
    <location>
        <begin position="190"/>
        <end position="200"/>
    </location>
</feature>
<feature type="compositionally biased region" description="Basic and acidic residues" evidence="2">
    <location>
        <begin position="170"/>
        <end position="187"/>
    </location>
</feature>
<feature type="domain" description="RRM" evidence="3">
    <location>
        <begin position="210"/>
        <end position="289"/>
    </location>
</feature>
<dbReference type="SUPFAM" id="SSF54928">
    <property type="entry name" value="RNA-binding domain, RBD"/>
    <property type="match status" value="1"/>
</dbReference>
<feature type="compositionally biased region" description="Low complexity" evidence="2">
    <location>
        <begin position="58"/>
        <end position="72"/>
    </location>
</feature>
<dbReference type="OrthoDB" id="10576242at2759"/>
<keyword evidence="1" id="KW-0694">RNA-binding</keyword>
<feature type="region of interest" description="Disordered" evidence="2">
    <location>
        <begin position="55"/>
        <end position="76"/>
    </location>
</feature>
<name>A0A9W8YQQ9_9PEZI</name>
<evidence type="ECO:0000313" key="5">
    <source>
        <dbReference type="Proteomes" id="UP001140453"/>
    </source>
</evidence>
<feature type="compositionally biased region" description="Polar residues" evidence="2">
    <location>
        <begin position="127"/>
        <end position="141"/>
    </location>
</feature>
<sequence length="427" mass="48766">MILVMKVNTDHDRTRDKNLFTNVNAARYGLRDLMKEYPKVYEEYVKFLRAQRKQNGLASRPPSSAPSKPNPADIWREKWRKEELAKEAWQREQDRAREAALNQARQKAAKMVRVHSTANRHKKPRQSAASSPVQEQRQKQTVGRFEPNEPTKDPDNFRESSSLDWSEVSADQRQDDSTESSRTRGEVMEQQPTPTETITGEANIDSLNPRLVLIHGLPPLTTESDIYETLTELKPGAVAHMKLVETSAWIEFYRPEAAATILELATTEQLSVRGELVSNVTVQSSPLRPPPQESFTSRVLLVTSLDEKLFDWKSKGDRTKFKFHLRQCGVGSPVETIRHTAYKKTFLRIEYASWREQAENVKAYIENTAPSLQVEYGIDPCRPEDNTIALEGIVPKAILEGTLSDDRRKFWVSFSLIAIVAYFLVPI</sequence>
<accession>A0A9W8YQQ9</accession>
<feature type="compositionally biased region" description="Basic and acidic residues" evidence="2">
    <location>
        <begin position="146"/>
        <end position="158"/>
    </location>
</feature>
<dbReference type="InterPro" id="IPR035979">
    <property type="entry name" value="RBD_domain_sf"/>
</dbReference>
<protein>
    <recommendedName>
        <fullName evidence="3">RRM domain-containing protein</fullName>
    </recommendedName>
</protein>
<dbReference type="Proteomes" id="UP001140453">
    <property type="component" value="Unassembled WGS sequence"/>
</dbReference>
<organism evidence="4 5">
    <name type="scientific">Gnomoniopsis smithogilvyi</name>
    <dbReference type="NCBI Taxonomy" id="1191159"/>
    <lineage>
        <taxon>Eukaryota</taxon>
        <taxon>Fungi</taxon>
        <taxon>Dikarya</taxon>
        <taxon>Ascomycota</taxon>
        <taxon>Pezizomycotina</taxon>
        <taxon>Sordariomycetes</taxon>
        <taxon>Sordariomycetidae</taxon>
        <taxon>Diaporthales</taxon>
        <taxon>Gnomoniaceae</taxon>
        <taxon>Gnomoniopsis</taxon>
    </lineage>
</organism>
<dbReference type="GO" id="GO:0003723">
    <property type="term" value="F:RNA binding"/>
    <property type="evidence" value="ECO:0007669"/>
    <property type="project" value="UniProtKB-UniRule"/>
</dbReference>
<reference evidence="4" key="1">
    <citation type="submission" date="2022-10" db="EMBL/GenBank/DDBJ databases">
        <title>Tapping the CABI collections for fungal endophytes: first genome assemblies for Collariella, Neodidymelliopsis, Ascochyta clinopodiicola, Didymella pomorum, Didymosphaeria variabile, Neocosmospora piperis and Neocucurbitaria cava.</title>
        <authorList>
            <person name="Hill R."/>
        </authorList>
    </citation>
    <scope>NUCLEOTIDE SEQUENCE</scope>
    <source>
        <strain evidence="4">IMI 355082</strain>
    </source>
</reference>